<dbReference type="SUPFAM" id="SSF48403">
    <property type="entry name" value="Ankyrin repeat"/>
    <property type="match status" value="1"/>
</dbReference>
<feature type="repeat" description="ANK" evidence="1">
    <location>
        <begin position="40"/>
        <end position="72"/>
    </location>
</feature>
<dbReference type="AlphaFoldDB" id="A0AAJ6VKT9"/>
<dbReference type="RefSeq" id="XP_011494301.1">
    <property type="nucleotide sequence ID" value="XM_011495999.1"/>
</dbReference>
<organism evidence="2 3">
    <name type="scientific">Ceratosolen solmsi marchali</name>
    <dbReference type="NCBI Taxonomy" id="326594"/>
    <lineage>
        <taxon>Eukaryota</taxon>
        <taxon>Metazoa</taxon>
        <taxon>Ecdysozoa</taxon>
        <taxon>Arthropoda</taxon>
        <taxon>Hexapoda</taxon>
        <taxon>Insecta</taxon>
        <taxon>Pterygota</taxon>
        <taxon>Neoptera</taxon>
        <taxon>Endopterygota</taxon>
        <taxon>Hymenoptera</taxon>
        <taxon>Apocrita</taxon>
        <taxon>Proctotrupomorpha</taxon>
        <taxon>Chalcidoidea</taxon>
        <taxon>Agaonidae</taxon>
        <taxon>Agaoninae</taxon>
        <taxon>Ceratosolen</taxon>
    </lineage>
</organism>
<dbReference type="InterPro" id="IPR036770">
    <property type="entry name" value="Ankyrin_rpt-contain_sf"/>
</dbReference>
<dbReference type="KEGG" id="csol:105359395"/>
<proteinExistence type="predicted"/>
<dbReference type="InterPro" id="IPR002110">
    <property type="entry name" value="Ankyrin_rpt"/>
</dbReference>
<reference evidence="3" key="1">
    <citation type="submission" date="2025-08" db="UniProtKB">
        <authorList>
            <consortium name="RefSeq"/>
        </authorList>
    </citation>
    <scope>IDENTIFICATION</scope>
</reference>
<dbReference type="SMART" id="SM00248">
    <property type="entry name" value="ANK"/>
    <property type="match status" value="2"/>
</dbReference>
<evidence type="ECO:0000313" key="3">
    <source>
        <dbReference type="RefSeq" id="XP_011494301.1"/>
    </source>
</evidence>
<evidence type="ECO:0000256" key="1">
    <source>
        <dbReference type="PROSITE-ProRule" id="PRU00023"/>
    </source>
</evidence>
<sequence length="253" mass="29047">MDGKKIFEEQLRYVACMGDTNGIEKLLNIGIDINTRHAINGWTPLHWACKKNYIDAVALLLKNGADKNIKSEYGETPRSLSTNPYILKLLDDVPDSPKSPINQDPDFIPNFVKNTSLNCKTNVEFLQQNIDNICQEIVLKLRIANTDDSDFIEVDVKRNDLTYQKLINMCCDELEINPSQIVRLRKLPNTKIRTNRDVQRLENFQEIEAVLFSPINITNDLRHKTQYTNGNTVSITPTNNYQSISKKDQTILY</sequence>
<accession>A0AAJ6VKT9</accession>
<evidence type="ECO:0000313" key="2">
    <source>
        <dbReference type="Proteomes" id="UP000695007"/>
    </source>
</evidence>
<keyword evidence="1" id="KW-0040">ANK repeat</keyword>
<dbReference type="Proteomes" id="UP000695007">
    <property type="component" value="Unplaced"/>
</dbReference>
<name>A0AAJ6VKT9_9HYME</name>
<protein>
    <submittedName>
        <fullName evidence="3">Ankyrin repeat domain-containing protein 40-like</fullName>
    </submittedName>
</protein>
<dbReference type="PROSITE" id="PS50088">
    <property type="entry name" value="ANK_REPEAT"/>
    <property type="match status" value="1"/>
</dbReference>
<dbReference type="Pfam" id="PF12796">
    <property type="entry name" value="Ank_2"/>
    <property type="match status" value="1"/>
</dbReference>
<dbReference type="PANTHER" id="PTHR24192">
    <property type="entry name" value="ANKYRIN REPEAT DOMAIN 40"/>
    <property type="match status" value="1"/>
</dbReference>
<dbReference type="PROSITE" id="PS50297">
    <property type="entry name" value="ANK_REP_REGION"/>
    <property type="match status" value="1"/>
</dbReference>
<dbReference type="GeneID" id="105359395"/>
<dbReference type="PANTHER" id="PTHR24192:SF3">
    <property type="entry name" value="ANKYRIN REPEAT DOMAIN 40"/>
    <property type="match status" value="1"/>
</dbReference>
<dbReference type="Gene3D" id="1.25.40.20">
    <property type="entry name" value="Ankyrin repeat-containing domain"/>
    <property type="match status" value="1"/>
</dbReference>
<gene>
    <name evidence="3" type="primary">LOC105359395</name>
</gene>
<keyword evidence="2" id="KW-1185">Reference proteome</keyword>
<dbReference type="InterPro" id="IPR039195">
    <property type="entry name" value="ANKRD40"/>
</dbReference>